<reference evidence="3 4" key="1">
    <citation type="journal article" date="2014" name="Gene">
        <title>A comparative genomic analysis of the alkalitolerant soil bacterium Bacillus lehensis G1.</title>
        <authorList>
            <person name="Noor Y.M."/>
            <person name="Samsulrizal N.H."/>
            <person name="Jema'on N.A."/>
            <person name="Low K.O."/>
            <person name="Ramli A.N."/>
            <person name="Alias N.I."/>
            <person name="Damis S.I."/>
            <person name="Fuzi S.F."/>
            <person name="Isa M.N."/>
            <person name="Murad A.M."/>
            <person name="Raih M.F."/>
            <person name="Bakar F.D."/>
            <person name="Najimudin N."/>
            <person name="Mahadi N.M."/>
            <person name="Illias R.M."/>
        </authorList>
    </citation>
    <scope>NUCLEOTIDE SEQUENCE [LARGE SCALE GENOMIC DNA]</scope>
    <source>
        <strain evidence="3 4">G1</strain>
    </source>
</reference>
<dbReference type="Gene3D" id="3.30.360.10">
    <property type="entry name" value="Dihydrodipicolinate Reductase, domain 2"/>
    <property type="match status" value="1"/>
</dbReference>
<evidence type="ECO:0000313" key="3">
    <source>
        <dbReference type="EMBL" id="AIC93590.1"/>
    </source>
</evidence>
<dbReference type="EMBL" id="CP003923">
    <property type="protein sequence ID" value="AIC93590.1"/>
    <property type="molecule type" value="Genomic_DNA"/>
</dbReference>
<feature type="domain" description="Gfo/Idh/MocA-like oxidoreductase N-terminal" evidence="1">
    <location>
        <begin position="4"/>
        <end position="117"/>
    </location>
</feature>
<dbReference type="STRING" id="1246626.BleG1_0987"/>
<dbReference type="InterPro" id="IPR000683">
    <property type="entry name" value="Gfo/Idh/MocA-like_OxRdtase_N"/>
</dbReference>
<dbReference type="Pfam" id="PF22725">
    <property type="entry name" value="GFO_IDH_MocA_C3"/>
    <property type="match status" value="1"/>
</dbReference>
<feature type="domain" description="GFO/IDH/MocA-like oxidoreductase" evidence="2">
    <location>
        <begin position="141"/>
        <end position="242"/>
    </location>
</feature>
<accession>A0A060LUY5</accession>
<dbReference type="Proteomes" id="UP000027142">
    <property type="component" value="Chromosome"/>
</dbReference>
<dbReference type="OrthoDB" id="9815825at2"/>
<dbReference type="InterPro" id="IPR052515">
    <property type="entry name" value="Gfo/Idh/MocA_Oxidoreductase"/>
</dbReference>
<gene>
    <name evidence="3" type="ORF">BleG1_0987</name>
</gene>
<proteinExistence type="predicted"/>
<dbReference type="PATRIC" id="fig|1246626.3.peg.991"/>
<dbReference type="InterPro" id="IPR055170">
    <property type="entry name" value="GFO_IDH_MocA-like_dom"/>
</dbReference>
<dbReference type="SUPFAM" id="SSF55347">
    <property type="entry name" value="Glyceraldehyde-3-phosphate dehydrogenase-like, C-terminal domain"/>
    <property type="match status" value="1"/>
</dbReference>
<dbReference type="GO" id="GO:0000166">
    <property type="term" value="F:nucleotide binding"/>
    <property type="evidence" value="ECO:0007669"/>
    <property type="project" value="InterPro"/>
</dbReference>
<dbReference type="Gene3D" id="3.40.50.720">
    <property type="entry name" value="NAD(P)-binding Rossmann-like Domain"/>
    <property type="match status" value="1"/>
</dbReference>
<dbReference type="RefSeq" id="WP_038477837.1">
    <property type="nucleotide sequence ID" value="NZ_CP003923.1"/>
</dbReference>
<dbReference type="KEGG" id="ble:BleG1_0987"/>
<dbReference type="eggNOG" id="COG0673">
    <property type="taxonomic scope" value="Bacteria"/>
</dbReference>
<evidence type="ECO:0000259" key="2">
    <source>
        <dbReference type="Pfam" id="PF22725"/>
    </source>
</evidence>
<dbReference type="HOGENOM" id="CLU_023194_1_2_9"/>
<keyword evidence="4" id="KW-1185">Reference proteome</keyword>
<name>A0A060LUY5_9BACI</name>
<evidence type="ECO:0000259" key="1">
    <source>
        <dbReference type="Pfam" id="PF01408"/>
    </source>
</evidence>
<dbReference type="PANTHER" id="PTHR43249">
    <property type="entry name" value="UDP-N-ACETYL-2-AMINO-2-DEOXY-D-GLUCURONATE OXIDASE"/>
    <property type="match status" value="1"/>
</dbReference>
<organism evidence="3 4">
    <name type="scientific">Shouchella lehensis G1</name>
    <dbReference type="NCBI Taxonomy" id="1246626"/>
    <lineage>
        <taxon>Bacteria</taxon>
        <taxon>Bacillati</taxon>
        <taxon>Bacillota</taxon>
        <taxon>Bacilli</taxon>
        <taxon>Bacillales</taxon>
        <taxon>Bacillaceae</taxon>
        <taxon>Shouchella</taxon>
    </lineage>
</organism>
<protein>
    <submittedName>
        <fullName evidence="3">Oxidoreductase</fullName>
    </submittedName>
</protein>
<dbReference type="AlphaFoldDB" id="A0A060LUY5"/>
<dbReference type="PANTHER" id="PTHR43249:SF1">
    <property type="entry name" value="D-GLUCOSIDE 3-DEHYDROGENASE"/>
    <property type="match status" value="1"/>
</dbReference>
<evidence type="ECO:0000313" key="4">
    <source>
        <dbReference type="Proteomes" id="UP000027142"/>
    </source>
</evidence>
<dbReference type="SUPFAM" id="SSF51735">
    <property type="entry name" value="NAD(P)-binding Rossmann-fold domains"/>
    <property type="match status" value="1"/>
</dbReference>
<dbReference type="InterPro" id="IPR036291">
    <property type="entry name" value="NAD(P)-bd_dom_sf"/>
</dbReference>
<dbReference type="Pfam" id="PF01408">
    <property type="entry name" value="GFO_IDH_MocA"/>
    <property type="match status" value="1"/>
</dbReference>
<sequence>MEKVRVGFIGAGGISQIHLKHIANHPNATIIAITDLSPQVAQAQAEIYGVKAYTDAYEMLHNERLHAVFLSIPPFAHGSLEEEIVGKGIHVFVEKPVELDLGRAKGKLTKINNSGVIHASGYCLRYWDIVQRAKSFLENREVAFVRGHYLTTFVDTPWYRLNEKSGGQLVEQSTHILDLFRYLGGEIREVIGHMALQVSQDIEGITIPDITAVTTIFESGAIGQLSSTFIQSDHRMGIELMGRGFRVTIEGRTLTIVDNGEQEVFEAENDFYEAQDDAFIQAVLKQERKFILASYEEGVKTLAVSLAAKQSNEYKRQITVMNLIEKGEEKQ</sequence>